<evidence type="ECO:0000256" key="5">
    <source>
        <dbReference type="ARBA" id="ARBA00023040"/>
    </source>
</evidence>
<dbReference type="GO" id="GO:0007189">
    <property type="term" value="P:adenylate cyclase-activating G protein-coupled receptor signaling pathway"/>
    <property type="evidence" value="ECO:0007669"/>
    <property type="project" value="TreeGrafter"/>
</dbReference>
<keyword evidence="6 9" id="KW-0472">Membrane</keyword>
<feature type="transmembrane region" description="Helical" evidence="9">
    <location>
        <begin position="466"/>
        <end position="488"/>
    </location>
</feature>
<dbReference type="InterPro" id="IPR003910">
    <property type="entry name" value="GPR1/GPR3/GPR5"/>
</dbReference>
<sequence>MGTGFCLFLFACAAFMDQIPGAEPSGKATRLPLDLGAKSDVEKAMRIFERHLKEGCVSERKELMRAKENLEKTLLQTSLLTENLTVVHDNIQTLIFRINLSDFRGLNISSDSLMRNTSAKNQTRHAMHFPAELAKKAQGTAAKEMRLTCIYLKTSCFFQDRKNHSLLNDDILGATFGNISITQLSQPVEIRFWHNHTLANASVACVFWLEGTEEGSMGSWSQEGCTTNINWEGMVLCQCNHLTYFAVLVQISPTTLDESLLAPLTYITNIGCSISAFACLLTIFFYILSRKIQHDSTTKIHMNLLGALFLLNVSFLGSSFPASASLSWPCTATAAFLHYSLLCCLTWMAIEGFHLYLLVIRVYNSYIMRYLLKLCSVGWGFPGLAVVIIFLSNSQIYGRYGIKTSSAHRNSTMCWITSPTVHYFNLIYCSGTIVFNMAVLTLVVWRLRQLRASPRQWKEHSCKDMVTVLGLTCLLGATWASVFFSFGVLSVPQIFLFTVLNSLQGLFICLWYCTLRSHSQDNISTTGSRLSRSSQ</sequence>
<evidence type="ECO:0000256" key="3">
    <source>
        <dbReference type="ARBA" id="ARBA00022692"/>
    </source>
</evidence>
<evidence type="ECO:0000313" key="12">
    <source>
        <dbReference type="Proteomes" id="UP001178461"/>
    </source>
</evidence>
<dbReference type="PRINTS" id="PR00249">
    <property type="entry name" value="GPCRSECRETIN"/>
</dbReference>
<dbReference type="InterPro" id="IPR046338">
    <property type="entry name" value="GAIN_dom_sf"/>
</dbReference>
<keyword evidence="3 9" id="KW-0812">Transmembrane</keyword>
<keyword evidence="12" id="KW-1185">Reference proteome</keyword>
<dbReference type="InterPro" id="IPR000203">
    <property type="entry name" value="GPS"/>
</dbReference>
<dbReference type="InterPro" id="IPR000832">
    <property type="entry name" value="GPCR_2_secretin-like"/>
</dbReference>
<keyword evidence="7" id="KW-0325">Glycoprotein</keyword>
<dbReference type="Proteomes" id="UP001178461">
    <property type="component" value="Chromosome 8"/>
</dbReference>
<keyword evidence="2" id="KW-1003">Cell membrane</keyword>
<comment type="subcellular location">
    <subcellularLocation>
        <location evidence="1">Cell membrane</location>
        <topology evidence="1">Multi-pass membrane protein</topology>
    </subcellularLocation>
</comment>
<dbReference type="GO" id="GO:0004930">
    <property type="term" value="F:G protein-coupled receptor activity"/>
    <property type="evidence" value="ECO:0007669"/>
    <property type="project" value="UniProtKB-KW"/>
</dbReference>
<dbReference type="Gene3D" id="2.60.220.50">
    <property type="match status" value="1"/>
</dbReference>
<evidence type="ECO:0000256" key="2">
    <source>
        <dbReference type="ARBA" id="ARBA00022475"/>
    </source>
</evidence>
<keyword evidence="5" id="KW-0297">G-protein coupled receptor</keyword>
<feature type="signal peptide" evidence="10">
    <location>
        <begin position="1"/>
        <end position="21"/>
    </location>
</feature>
<evidence type="ECO:0000256" key="6">
    <source>
        <dbReference type="ARBA" id="ARBA00023136"/>
    </source>
</evidence>
<evidence type="ECO:0000313" key="11">
    <source>
        <dbReference type="EMBL" id="CAI5781904.1"/>
    </source>
</evidence>
<organism evidence="11 12">
    <name type="scientific">Podarcis lilfordi</name>
    <name type="common">Lilford's wall lizard</name>
    <dbReference type="NCBI Taxonomy" id="74358"/>
    <lineage>
        <taxon>Eukaryota</taxon>
        <taxon>Metazoa</taxon>
        <taxon>Chordata</taxon>
        <taxon>Craniata</taxon>
        <taxon>Vertebrata</taxon>
        <taxon>Euteleostomi</taxon>
        <taxon>Lepidosauria</taxon>
        <taxon>Squamata</taxon>
        <taxon>Bifurcata</taxon>
        <taxon>Unidentata</taxon>
        <taxon>Episquamata</taxon>
        <taxon>Laterata</taxon>
        <taxon>Lacertibaenia</taxon>
        <taxon>Lacertidae</taxon>
        <taxon>Podarcis</taxon>
    </lineage>
</organism>
<feature type="transmembrane region" description="Helical" evidence="9">
    <location>
        <begin position="423"/>
        <end position="445"/>
    </location>
</feature>
<evidence type="ECO:0000256" key="9">
    <source>
        <dbReference type="SAM" id="Phobius"/>
    </source>
</evidence>
<dbReference type="EMBL" id="OX395133">
    <property type="protein sequence ID" value="CAI5781904.1"/>
    <property type="molecule type" value="Genomic_DNA"/>
</dbReference>
<dbReference type="SMART" id="SM00303">
    <property type="entry name" value="GPS"/>
    <property type="match status" value="1"/>
</dbReference>
<feature type="transmembrane region" description="Helical" evidence="9">
    <location>
        <begin position="266"/>
        <end position="288"/>
    </location>
</feature>
<dbReference type="PRINTS" id="PR01422">
    <property type="entry name" value="GPR56ORPHANR"/>
</dbReference>
<feature type="transmembrane region" description="Helical" evidence="9">
    <location>
        <begin position="336"/>
        <end position="358"/>
    </location>
</feature>
<dbReference type="PANTHER" id="PTHR12011:SF326">
    <property type="entry name" value="ADHESION G-PROTEIN COUPLED RECEPTOR G5"/>
    <property type="match status" value="1"/>
</dbReference>
<dbReference type="Gene3D" id="1.20.1070.10">
    <property type="entry name" value="Rhodopsin 7-helix transmembrane proteins"/>
    <property type="match status" value="1"/>
</dbReference>
<feature type="transmembrane region" description="Helical" evidence="9">
    <location>
        <begin position="494"/>
        <end position="513"/>
    </location>
</feature>
<gene>
    <name evidence="11" type="ORF">PODLI_1B029301</name>
</gene>
<evidence type="ECO:0000256" key="4">
    <source>
        <dbReference type="ARBA" id="ARBA00022989"/>
    </source>
</evidence>
<feature type="transmembrane region" description="Helical" evidence="9">
    <location>
        <begin position="370"/>
        <end position="391"/>
    </location>
</feature>
<reference evidence="11" key="1">
    <citation type="submission" date="2022-12" db="EMBL/GenBank/DDBJ databases">
        <authorList>
            <person name="Alioto T."/>
            <person name="Alioto T."/>
            <person name="Gomez Garrido J."/>
        </authorList>
    </citation>
    <scope>NUCLEOTIDE SEQUENCE</scope>
</reference>
<dbReference type="PANTHER" id="PTHR12011">
    <property type="entry name" value="ADHESION G-PROTEIN COUPLED RECEPTOR"/>
    <property type="match status" value="1"/>
</dbReference>
<keyword evidence="4 9" id="KW-1133">Transmembrane helix</keyword>
<keyword evidence="10" id="KW-0732">Signal</keyword>
<evidence type="ECO:0000256" key="8">
    <source>
        <dbReference type="ARBA" id="ARBA00023224"/>
    </source>
</evidence>
<keyword evidence="8" id="KW-0807">Transducer</keyword>
<evidence type="ECO:0000256" key="7">
    <source>
        <dbReference type="ARBA" id="ARBA00023180"/>
    </source>
</evidence>
<dbReference type="GO" id="GO:0005886">
    <property type="term" value="C:plasma membrane"/>
    <property type="evidence" value="ECO:0007669"/>
    <property type="project" value="UniProtKB-SubCell"/>
</dbReference>
<name>A0AA35KR37_9SAUR</name>
<accession>A0AA35KR37</accession>
<proteinExistence type="predicted"/>
<evidence type="ECO:0000256" key="1">
    <source>
        <dbReference type="ARBA" id="ARBA00004651"/>
    </source>
</evidence>
<feature type="transmembrane region" description="Helical" evidence="9">
    <location>
        <begin position="300"/>
        <end position="324"/>
    </location>
</feature>
<feature type="chain" id="PRO_5041348682" evidence="10">
    <location>
        <begin position="22"/>
        <end position="535"/>
    </location>
</feature>
<evidence type="ECO:0000256" key="10">
    <source>
        <dbReference type="SAM" id="SignalP"/>
    </source>
</evidence>
<dbReference type="AlphaFoldDB" id="A0AA35KR37"/>
<protein>
    <submittedName>
        <fullName evidence="11">Adhesion G-protein coupled receptor G5 isoform X1</fullName>
    </submittedName>
</protein>
<dbReference type="Pfam" id="PF01825">
    <property type="entry name" value="GPS"/>
    <property type="match status" value="1"/>
</dbReference>
<keyword evidence="11" id="KW-0675">Receptor</keyword>
<dbReference type="Pfam" id="PF00002">
    <property type="entry name" value="7tm_2"/>
    <property type="match status" value="1"/>
</dbReference>